<evidence type="ECO:0000256" key="1">
    <source>
        <dbReference type="SAM" id="Phobius"/>
    </source>
</evidence>
<dbReference type="Proteomes" id="UP000729402">
    <property type="component" value="Unassembled WGS sequence"/>
</dbReference>
<keyword evidence="3" id="KW-1185">Reference proteome</keyword>
<evidence type="ECO:0000313" key="2">
    <source>
        <dbReference type="EMBL" id="KAG8063019.1"/>
    </source>
</evidence>
<dbReference type="AlphaFoldDB" id="A0A8J5VXQ5"/>
<reference evidence="2" key="1">
    <citation type="journal article" date="2021" name="bioRxiv">
        <title>Whole Genome Assembly and Annotation of Northern Wild Rice, Zizania palustris L., Supports a Whole Genome Duplication in the Zizania Genus.</title>
        <authorList>
            <person name="Haas M."/>
            <person name="Kono T."/>
            <person name="Macchietto M."/>
            <person name="Millas R."/>
            <person name="McGilp L."/>
            <person name="Shao M."/>
            <person name="Duquette J."/>
            <person name="Hirsch C.N."/>
            <person name="Kimball J."/>
        </authorList>
    </citation>
    <scope>NUCLEOTIDE SEQUENCE</scope>
    <source>
        <tissue evidence="2">Fresh leaf tissue</tissue>
    </source>
</reference>
<evidence type="ECO:0000313" key="3">
    <source>
        <dbReference type="Proteomes" id="UP000729402"/>
    </source>
</evidence>
<gene>
    <name evidence="2" type="ORF">GUJ93_ZPchr0003g16601</name>
</gene>
<accession>A0A8J5VXQ5</accession>
<organism evidence="2 3">
    <name type="scientific">Zizania palustris</name>
    <name type="common">Northern wild rice</name>
    <dbReference type="NCBI Taxonomy" id="103762"/>
    <lineage>
        <taxon>Eukaryota</taxon>
        <taxon>Viridiplantae</taxon>
        <taxon>Streptophyta</taxon>
        <taxon>Embryophyta</taxon>
        <taxon>Tracheophyta</taxon>
        <taxon>Spermatophyta</taxon>
        <taxon>Magnoliopsida</taxon>
        <taxon>Liliopsida</taxon>
        <taxon>Poales</taxon>
        <taxon>Poaceae</taxon>
        <taxon>BOP clade</taxon>
        <taxon>Oryzoideae</taxon>
        <taxon>Oryzeae</taxon>
        <taxon>Zizaniinae</taxon>
        <taxon>Zizania</taxon>
    </lineage>
</organism>
<comment type="caution">
    <text evidence="2">The sequence shown here is derived from an EMBL/GenBank/DDBJ whole genome shotgun (WGS) entry which is preliminary data.</text>
</comment>
<keyword evidence="1" id="KW-0812">Transmembrane</keyword>
<reference evidence="2" key="2">
    <citation type="submission" date="2021-02" db="EMBL/GenBank/DDBJ databases">
        <authorList>
            <person name="Kimball J.A."/>
            <person name="Haas M.W."/>
            <person name="Macchietto M."/>
            <person name="Kono T."/>
            <person name="Duquette J."/>
            <person name="Shao M."/>
        </authorList>
    </citation>
    <scope>NUCLEOTIDE SEQUENCE</scope>
    <source>
        <tissue evidence="2">Fresh leaf tissue</tissue>
    </source>
</reference>
<protein>
    <submittedName>
        <fullName evidence="2">Uncharacterized protein</fullName>
    </submittedName>
</protein>
<dbReference type="EMBL" id="JAAALK010000286">
    <property type="protein sequence ID" value="KAG8063019.1"/>
    <property type="molecule type" value="Genomic_DNA"/>
</dbReference>
<keyword evidence="1" id="KW-0472">Membrane</keyword>
<sequence length="83" mass="9420">MCTRRRGGAEPSPVHRARVMQWSPRQGTQPTLARGAVRGVTRHLAARRGRPRFLLFYNSLFLGVLVSQWPVRSPPDFQGHLSE</sequence>
<keyword evidence="1" id="KW-1133">Transmembrane helix</keyword>
<feature type="transmembrane region" description="Helical" evidence="1">
    <location>
        <begin position="53"/>
        <end position="71"/>
    </location>
</feature>
<name>A0A8J5VXQ5_ZIZPA</name>
<proteinExistence type="predicted"/>